<name>Q0CK42_ASPTN</name>
<dbReference type="AlphaFoldDB" id="Q0CK42"/>
<dbReference type="Gene3D" id="3.30.710.10">
    <property type="entry name" value="Potassium Channel Kv1.1, Chain A"/>
    <property type="match status" value="1"/>
</dbReference>
<dbReference type="STRING" id="341663.Q0CK42"/>
<gene>
    <name evidence="2" type="ORF">ATEG_05942</name>
</gene>
<feature type="region of interest" description="Disordered" evidence="1">
    <location>
        <begin position="1"/>
        <end position="54"/>
    </location>
</feature>
<protein>
    <recommendedName>
        <fullName evidence="4">BTB domain-containing protein</fullName>
    </recommendedName>
</protein>
<dbReference type="EMBL" id="CH476601">
    <property type="protein sequence ID" value="EAU33703.1"/>
    <property type="molecule type" value="Genomic_DNA"/>
</dbReference>
<evidence type="ECO:0000313" key="3">
    <source>
        <dbReference type="Proteomes" id="UP000007963"/>
    </source>
</evidence>
<proteinExistence type="predicted"/>
<dbReference type="Proteomes" id="UP000007963">
    <property type="component" value="Unassembled WGS sequence"/>
</dbReference>
<evidence type="ECO:0000313" key="2">
    <source>
        <dbReference type="EMBL" id="EAU33703.1"/>
    </source>
</evidence>
<organism evidence="2 3">
    <name type="scientific">Aspergillus terreus (strain NIH 2624 / FGSC A1156)</name>
    <dbReference type="NCBI Taxonomy" id="341663"/>
    <lineage>
        <taxon>Eukaryota</taxon>
        <taxon>Fungi</taxon>
        <taxon>Dikarya</taxon>
        <taxon>Ascomycota</taxon>
        <taxon>Pezizomycotina</taxon>
        <taxon>Eurotiomycetes</taxon>
        <taxon>Eurotiomycetidae</taxon>
        <taxon>Eurotiales</taxon>
        <taxon>Aspergillaceae</taxon>
        <taxon>Aspergillus</taxon>
        <taxon>Aspergillus subgen. Circumdati</taxon>
    </lineage>
</organism>
<feature type="compositionally biased region" description="Low complexity" evidence="1">
    <location>
        <begin position="34"/>
        <end position="53"/>
    </location>
</feature>
<dbReference type="VEuPathDB" id="FungiDB:ATEG_05942"/>
<dbReference type="OrthoDB" id="4494753at2759"/>
<feature type="compositionally biased region" description="Polar residues" evidence="1">
    <location>
        <begin position="18"/>
        <end position="33"/>
    </location>
</feature>
<dbReference type="InterPro" id="IPR011333">
    <property type="entry name" value="SKP1/BTB/POZ_sf"/>
</dbReference>
<evidence type="ECO:0000256" key="1">
    <source>
        <dbReference type="SAM" id="MobiDB-lite"/>
    </source>
</evidence>
<dbReference type="RefSeq" id="XP_001215120.1">
    <property type="nucleotide sequence ID" value="XM_001215120.1"/>
</dbReference>
<evidence type="ECO:0008006" key="4">
    <source>
        <dbReference type="Google" id="ProtNLM"/>
    </source>
</evidence>
<reference evidence="3" key="1">
    <citation type="submission" date="2005-09" db="EMBL/GenBank/DDBJ databases">
        <title>Annotation of the Aspergillus terreus NIH2624 genome.</title>
        <authorList>
            <person name="Birren B.W."/>
            <person name="Lander E.S."/>
            <person name="Galagan J.E."/>
            <person name="Nusbaum C."/>
            <person name="Devon K."/>
            <person name="Henn M."/>
            <person name="Ma L.-J."/>
            <person name="Jaffe D.B."/>
            <person name="Butler J."/>
            <person name="Alvarez P."/>
            <person name="Gnerre S."/>
            <person name="Grabherr M."/>
            <person name="Kleber M."/>
            <person name="Mauceli E.W."/>
            <person name="Brockman W."/>
            <person name="Rounsley S."/>
            <person name="Young S.K."/>
            <person name="LaButti K."/>
            <person name="Pushparaj V."/>
            <person name="DeCaprio D."/>
            <person name="Crawford M."/>
            <person name="Koehrsen M."/>
            <person name="Engels R."/>
            <person name="Montgomery P."/>
            <person name="Pearson M."/>
            <person name="Howarth C."/>
            <person name="Larson L."/>
            <person name="Luoma S."/>
            <person name="White J."/>
            <person name="Alvarado L."/>
            <person name="Kodira C.D."/>
            <person name="Zeng Q."/>
            <person name="Oleary S."/>
            <person name="Yandava C."/>
            <person name="Denning D.W."/>
            <person name="Nierman W.C."/>
            <person name="Milne T."/>
            <person name="Madden K."/>
        </authorList>
    </citation>
    <scope>NUCLEOTIDE SEQUENCE [LARGE SCALE GENOMIC DNA]</scope>
    <source>
        <strain evidence="3">NIH 2624 / FGSC A1156</strain>
    </source>
</reference>
<accession>Q0CK42</accession>
<sequence>MRTLSPDGDNYLTFRPDTPSNKSGAPNGSLQSETPSPSTSPDNSTNSNDTDPTALRVSSSILSRESPVFNRMLNGHYQEAVTLAVQHTVTINLAEDNPDAAFHLLNLLHDQPFPPPAELALETLAHIASLVDKYLLHRAVRDSPLQRWMDAFTAGPRYRAMKNQPDCTEQSKAWKRIAIREAGTRVDLSGFPLARSVQDDIQRQRFNAIILVRSFLQAEMDTYKPQREYDHAAPVVPCGRYERALWDSLVFGHLNTIGTQWGLLPCSKMRAREFPGVRLRDLARNAMGMVDLDKLMVADKGIATEWRFDSRSLMSTLGAFVMIFAGFVPRPVFTPKNSVYHPDDLKTRLVQLLRGIDEELDLEIPELNACSWCGRLKPGGTK</sequence>
<dbReference type="GeneID" id="4321530"/>
<dbReference type="HOGENOM" id="CLU_723575_0_0_1"/>